<dbReference type="HAMAP" id="MF_00054_B">
    <property type="entry name" value="EF_G_EF_2_B"/>
    <property type="match status" value="1"/>
</dbReference>
<feature type="binding site" evidence="6">
    <location>
        <begin position="136"/>
        <end position="139"/>
    </location>
    <ligand>
        <name>GTP</name>
        <dbReference type="ChEBI" id="CHEBI:37565"/>
    </ligand>
</feature>
<evidence type="ECO:0000256" key="6">
    <source>
        <dbReference type="HAMAP-Rule" id="MF_00054"/>
    </source>
</evidence>
<organism evidence="9">
    <name type="scientific">Mesoaciditoga lauensis</name>
    <dbReference type="NCBI Taxonomy" id="1495039"/>
    <lineage>
        <taxon>Bacteria</taxon>
        <taxon>Thermotogati</taxon>
        <taxon>Thermotogota</taxon>
        <taxon>Thermotogae</taxon>
        <taxon>Mesoaciditogales</taxon>
        <taxon>Mesoaciditogaceae</taxon>
        <taxon>Mesoaciditoga</taxon>
    </lineage>
</organism>
<dbReference type="InterPro" id="IPR005225">
    <property type="entry name" value="Small_GTP-bd"/>
</dbReference>
<keyword evidence="6" id="KW-0963">Cytoplasm</keyword>
<dbReference type="NCBIfam" id="TIGR00484">
    <property type="entry name" value="EF-G"/>
    <property type="match status" value="1"/>
</dbReference>
<dbReference type="FunFam" id="3.30.70.240:FF:000001">
    <property type="entry name" value="Elongation factor G"/>
    <property type="match status" value="1"/>
</dbReference>
<dbReference type="InterPro" id="IPR000640">
    <property type="entry name" value="EFG_V-like"/>
</dbReference>
<dbReference type="SUPFAM" id="SSF54211">
    <property type="entry name" value="Ribosomal protein S5 domain 2-like"/>
    <property type="match status" value="1"/>
</dbReference>
<dbReference type="InterPro" id="IPR000795">
    <property type="entry name" value="T_Tr_GTP-bd_dom"/>
</dbReference>
<dbReference type="EMBL" id="DTPE01000180">
    <property type="protein sequence ID" value="HGE75357.1"/>
    <property type="molecule type" value="Genomic_DNA"/>
</dbReference>
<name>A0A7V3RF13_9BACT</name>
<dbReference type="GO" id="GO:0005525">
    <property type="term" value="F:GTP binding"/>
    <property type="evidence" value="ECO:0007669"/>
    <property type="project" value="UniProtKB-UniRule"/>
</dbReference>
<evidence type="ECO:0000256" key="5">
    <source>
        <dbReference type="ARBA" id="ARBA00023134"/>
    </source>
</evidence>
<dbReference type="NCBIfam" id="NF009381">
    <property type="entry name" value="PRK12740.1-5"/>
    <property type="match status" value="1"/>
</dbReference>
<dbReference type="CDD" id="cd03713">
    <property type="entry name" value="EFG_mtEFG_C"/>
    <property type="match status" value="1"/>
</dbReference>
<dbReference type="FunFam" id="2.40.30.10:FF:000006">
    <property type="entry name" value="Elongation factor G"/>
    <property type="match status" value="1"/>
</dbReference>
<dbReference type="GO" id="GO:0032790">
    <property type="term" value="P:ribosome disassembly"/>
    <property type="evidence" value="ECO:0007669"/>
    <property type="project" value="TreeGrafter"/>
</dbReference>
<dbReference type="FunFam" id="3.30.70.870:FF:000001">
    <property type="entry name" value="Elongation factor G"/>
    <property type="match status" value="1"/>
</dbReference>
<protein>
    <recommendedName>
        <fullName evidence="6 7">Elongation factor G</fullName>
        <shortName evidence="6">EF-G</shortName>
    </recommendedName>
</protein>
<dbReference type="Pfam" id="PF03764">
    <property type="entry name" value="EFG_IV"/>
    <property type="match status" value="1"/>
</dbReference>
<dbReference type="Pfam" id="PF00009">
    <property type="entry name" value="GTP_EFTU"/>
    <property type="match status" value="1"/>
</dbReference>
<keyword evidence="5 6" id="KW-0342">GTP-binding</keyword>
<comment type="subcellular location">
    <subcellularLocation>
        <location evidence="6">Cytoplasm</location>
    </subcellularLocation>
</comment>
<sequence>MPESVLQLEKLRNIGIMAHIDAGKTTTTERILFYSGRKHAIGNVDDGNTTTDWMVQERERGITITSASISFDWKGHRVNLIDTPGHVDFTIEVERSLRVLDGAVAVFDSSAGVEPQSETVWRQASKYKVPRIAFMNKMDKMGADFEMSVKSMIDKLGANPLVVEYPIGAESDFSGVVDIVNMRAIRWNDESGTEIEYFDIPENLTDKVEELRDEMITQLADLDDEILQMYLEGEKIPVDKIKSVIRKGTIESKFVPVLCGSSFKNRGVQPLMDAIVDYLPSPMDLPPVVGKDPDGADVVRSPSPDEPFCALAFKIISDPYVGKLTYFRIYSGVIEKGSYVYNPIKRTKERVSRLLLMFADKREDLEYAGPGDIVAGIGLRVTTTGNTLCDEEHPVILEEMTFPAPVISIAVEPQTKDEEQKLKDALIRLMDEDPTFKVSVDEESGETILSGMGELHLEIIIDRLLREFNVKTRVGKPQVAYRETISVPVDAEGKYIRQSGGRGQYGHVRVKFEPLERGQGFVFENKIVGGIIPKEYIPAVESGIREAITSGSLGGYPVVDIKASLYDGSYHEVDSSEIAFKIAGSLATKEALSKGKPKLMEPIMELEITTPTEYMGDIVADLNSKRAQITGFDSRGNARIIKALIPLGELFGYATILRSLSQGRGIYSMRFSHYSEVPQNFVDKILKVK</sequence>
<dbReference type="PRINTS" id="PR00315">
    <property type="entry name" value="ELONGATNFCT"/>
</dbReference>
<dbReference type="SUPFAM" id="SSF52540">
    <property type="entry name" value="P-loop containing nucleoside triphosphate hydrolases"/>
    <property type="match status" value="1"/>
</dbReference>
<comment type="similarity">
    <text evidence="1 6">Belongs to the TRAFAC class translation factor GTPase superfamily. Classic translation factor GTPase family. EF-G/EF-2 subfamily.</text>
</comment>
<dbReference type="InterPro" id="IPR047872">
    <property type="entry name" value="EFG_IV"/>
</dbReference>
<feature type="binding site" evidence="6">
    <location>
        <begin position="18"/>
        <end position="25"/>
    </location>
    <ligand>
        <name>GTP</name>
        <dbReference type="ChEBI" id="CHEBI:37565"/>
    </ligand>
</feature>
<comment type="caution">
    <text evidence="9">The sequence shown here is derived from an EMBL/GenBank/DDBJ whole genome shotgun (WGS) entry which is preliminary data.</text>
</comment>
<dbReference type="Gene3D" id="3.40.50.300">
    <property type="entry name" value="P-loop containing nucleotide triphosphate hydrolases"/>
    <property type="match status" value="1"/>
</dbReference>
<dbReference type="InterPro" id="IPR009022">
    <property type="entry name" value="EFG_III"/>
</dbReference>
<evidence type="ECO:0000256" key="3">
    <source>
        <dbReference type="ARBA" id="ARBA00022768"/>
    </source>
</evidence>
<accession>A0A7V3RF13</accession>
<dbReference type="InterPro" id="IPR053905">
    <property type="entry name" value="EF-G-like_DII"/>
</dbReference>
<dbReference type="CDD" id="cd16262">
    <property type="entry name" value="EFG_III"/>
    <property type="match status" value="1"/>
</dbReference>
<evidence type="ECO:0000256" key="4">
    <source>
        <dbReference type="ARBA" id="ARBA00022917"/>
    </source>
</evidence>
<evidence type="ECO:0000256" key="7">
    <source>
        <dbReference type="NCBIfam" id="TIGR00484"/>
    </source>
</evidence>
<dbReference type="SUPFAM" id="SSF54980">
    <property type="entry name" value="EF-G C-terminal domain-like"/>
    <property type="match status" value="2"/>
</dbReference>
<feature type="binding site" evidence="6">
    <location>
        <begin position="82"/>
        <end position="86"/>
    </location>
    <ligand>
        <name>GTP</name>
        <dbReference type="ChEBI" id="CHEBI:37565"/>
    </ligand>
</feature>
<dbReference type="InterPro" id="IPR027417">
    <property type="entry name" value="P-loop_NTPase"/>
</dbReference>
<dbReference type="InterPro" id="IPR035649">
    <property type="entry name" value="EFG_V"/>
</dbReference>
<dbReference type="SMART" id="SM00838">
    <property type="entry name" value="EFG_C"/>
    <property type="match status" value="1"/>
</dbReference>
<dbReference type="InterPro" id="IPR014721">
    <property type="entry name" value="Ribsml_uS5_D2-typ_fold_subgr"/>
</dbReference>
<dbReference type="Gene3D" id="3.30.230.10">
    <property type="match status" value="1"/>
</dbReference>
<evidence type="ECO:0000256" key="1">
    <source>
        <dbReference type="ARBA" id="ARBA00005870"/>
    </source>
</evidence>
<keyword evidence="2 6" id="KW-0547">Nucleotide-binding</keyword>
<dbReference type="Pfam" id="PF14492">
    <property type="entry name" value="EFG_III"/>
    <property type="match status" value="1"/>
</dbReference>
<evidence type="ECO:0000313" key="9">
    <source>
        <dbReference type="EMBL" id="HGE75357.1"/>
    </source>
</evidence>
<dbReference type="InterPro" id="IPR035647">
    <property type="entry name" value="EFG_III/V"/>
</dbReference>
<dbReference type="Gene3D" id="3.30.70.240">
    <property type="match status" value="1"/>
</dbReference>
<dbReference type="Pfam" id="PF00679">
    <property type="entry name" value="EFG_C"/>
    <property type="match status" value="1"/>
</dbReference>
<feature type="domain" description="Tr-type G" evidence="8">
    <location>
        <begin position="9"/>
        <end position="283"/>
    </location>
</feature>
<dbReference type="SMART" id="SM00889">
    <property type="entry name" value="EFG_IV"/>
    <property type="match status" value="1"/>
</dbReference>
<evidence type="ECO:0000259" key="8">
    <source>
        <dbReference type="PROSITE" id="PS51722"/>
    </source>
</evidence>
<dbReference type="PROSITE" id="PS51722">
    <property type="entry name" value="G_TR_2"/>
    <property type="match status" value="1"/>
</dbReference>
<dbReference type="InterPro" id="IPR041095">
    <property type="entry name" value="EFG_II"/>
</dbReference>
<dbReference type="GO" id="GO:0003746">
    <property type="term" value="F:translation elongation factor activity"/>
    <property type="evidence" value="ECO:0007669"/>
    <property type="project" value="UniProtKB-UniRule"/>
</dbReference>
<dbReference type="CDD" id="cd04088">
    <property type="entry name" value="EFG_mtEFG_II"/>
    <property type="match status" value="1"/>
</dbReference>
<dbReference type="InterPro" id="IPR020568">
    <property type="entry name" value="Ribosomal_Su5_D2-typ_SF"/>
</dbReference>
<dbReference type="InterPro" id="IPR031157">
    <property type="entry name" value="G_TR_CS"/>
</dbReference>
<dbReference type="Pfam" id="PF22042">
    <property type="entry name" value="EF-G_D2"/>
    <property type="match status" value="1"/>
</dbReference>
<dbReference type="NCBIfam" id="TIGR00231">
    <property type="entry name" value="small_GTP"/>
    <property type="match status" value="1"/>
</dbReference>
<dbReference type="InterPro" id="IPR005517">
    <property type="entry name" value="Transl_elong_EFG/EF2_IV"/>
</dbReference>
<dbReference type="GO" id="GO:0005737">
    <property type="term" value="C:cytoplasm"/>
    <property type="evidence" value="ECO:0007669"/>
    <property type="project" value="UniProtKB-SubCell"/>
</dbReference>
<dbReference type="FunFam" id="3.40.50.300:FF:000029">
    <property type="entry name" value="Elongation factor G"/>
    <property type="match status" value="1"/>
</dbReference>
<dbReference type="PROSITE" id="PS00301">
    <property type="entry name" value="G_TR_1"/>
    <property type="match status" value="1"/>
</dbReference>
<dbReference type="NCBIfam" id="NF009379">
    <property type="entry name" value="PRK12740.1-3"/>
    <property type="match status" value="1"/>
</dbReference>
<dbReference type="InterPro" id="IPR009000">
    <property type="entry name" value="Transl_B-barrel_sf"/>
</dbReference>
<dbReference type="CDD" id="cd01434">
    <property type="entry name" value="EFG_mtEFG1_IV"/>
    <property type="match status" value="1"/>
</dbReference>
<keyword evidence="4 6" id="KW-0648">Protein biosynthesis</keyword>
<comment type="function">
    <text evidence="6">Catalyzes the GTP-dependent ribosomal translocation step during translation elongation. During this step, the ribosome changes from the pre-translocational (PRE) to the post-translocational (POST) state as the newly formed A-site-bound peptidyl-tRNA and P-site-bound deacylated tRNA move to the P and E sites, respectively. Catalyzes the coordinated movement of the two tRNA molecules, the mRNA and conformational changes in the ribosome.</text>
</comment>
<evidence type="ECO:0000256" key="2">
    <source>
        <dbReference type="ARBA" id="ARBA00022741"/>
    </source>
</evidence>
<keyword evidence="3 6" id="KW-0251">Elongation factor</keyword>
<dbReference type="PANTHER" id="PTHR43261">
    <property type="entry name" value="TRANSLATION ELONGATION FACTOR G-RELATED"/>
    <property type="match status" value="1"/>
</dbReference>
<reference evidence="9" key="1">
    <citation type="journal article" date="2020" name="mSystems">
        <title>Genome- and Community-Level Interaction Insights into Carbon Utilization and Element Cycling Functions of Hydrothermarchaeota in Hydrothermal Sediment.</title>
        <authorList>
            <person name="Zhou Z."/>
            <person name="Liu Y."/>
            <person name="Xu W."/>
            <person name="Pan J."/>
            <person name="Luo Z.H."/>
            <person name="Li M."/>
        </authorList>
    </citation>
    <scope>NUCLEOTIDE SEQUENCE [LARGE SCALE GENOMIC DNA]</scope>
    <source>
        <strain evidence="9">SpSt-966</strain>
    </source>
</reference>
<dbReference type="GO" id="GO:0003924">
    <property type="term" value="F:GTPase activity"/>
    <property type="evidence" value="ECO:0007669"/>
    <property type="project" value="InterPro"/>
</dbReference>
<proteinExistence type="inferred from homology"/>
<dbReference type="CDD" id="cd01886">
    <property type="entry name" value="EF-G"/>
    <property type="match status" value="1"/>
</dbReference>
<dbReference type="Gene3D" id="2.40.30.10">
    <property type="entry name" value="Translation factors"/>
    <property type="match status" value="1"/>
</dbReference>
<dbReference type="SUPFAM" id="SSF50447">
    <property type="entry name" value="Translation proteins"/>
    <property type="match status" value="1"/>
</dbReference>
<dbReference type="AlphaFoldDB" id="A0A7V3RF13"/>
<dbReference type="FunFam" id="3.30.230.10:FF:000003">
    <property type="entry name" value="Elongation factor G"/>
    <property type="match status" value="1"/>
</dbReference>
<gene>
    <name evidence="6 9" type="primary">fusA</name>
    <name evidence="9" type="ORF">ENX73_04450</name>
</gene>
<dbReference type="InterPro" id="IPR004540">
    <property type="entry name" value="Transl_elong_EFG/EF2"/>
</dbReference>
<dbReference type="Gene3D" id="3.30.70.870">
    <property type="entry name" value="Elongation Factor G (Translational Gtpase), domain 3"/>
    <property type="match status" value="1"/>
</dbReference>
<dbReference type="PANTHER" id="PTHR43261:SF1">
    <property type="entry name" value="RIBOSOME-RELEASING FACTOR 2, MITOCHONDRIAL"/>
    <property type="match status" value="1"/>
</dbReference>